<keyword evidence="3" id="KW-0949">S-adenosyl-L-methionine</keyword>
<dbReference type="GO" id="GO:0046872">
    <property type="term" value="F:metal ion binding"/>
    <property type="evidence" value="ECO:0007669"/>
    <property type="project" value="UniProtKB-KW"/>
</dbReference>
<sequence>MITSRIDRITFIPEDYRKVVPPVPKSVKIELTARCDFQCFFCASSFRLREKKDIDWDFYTRIAKEMREAGVEELGMFYLGESFLYERLPEAIQYAKDIGYPYVFLTTNGRMATPDRVEACMKAGLDSLKFSINNATPEQFQEVTGVKAREFYTVIDNLKAAYQVRENGGYSCGVYASSIQYDGEQQERMQETVAQILPYVDEHYWLPLYGQAGLTSGAKGTRPTAGNQGRVGALRPPLPCWALFTEGHITYDGHLAACCFDHDGRFNMGDLHRVSFLDAWQSQPFQVLRQANLDQNVVGSVCEKCIAYN</sequence>
<dbReference type="GO" id="GO:0051539">
    <property type="term" value="F:4 iron, 4 sulfur cluster binding"/>
    <property type="evidence" value="ECO:0007669"/>
    <property type="project" value="UniProtKB-KW"/>
</dbReference>
<evidence type="ECO:0000313" key="10">
    <source>
        <dbReference type="EMBL" id="OUD12053.1"/>
    </source>
</evidence>
<evidence type="ECO:0000256" key="7">
    <source>
        <dbReference type="ARBA" id="ARBA00023014"/>
    </source>
</evidence>
<evidence type="ECO:0000256" key="3">
    <source>
        <dbReference type="ARBA" id="ARBA00022691"/>
    </source>
</evidence>
<dbReference type="CDD" id="cd01335">
    <property type="entry name" value="Radical_SAM"/>
    <property type="match status" value="1"/>
</dbReference>
<feature type="domain" description="Radical SAM core" evidence="8">
    <location>
        <begin position="29"/>
        <end position="164"/>
    </location>
</feature>
<dbReference type="PROSITE" id="PS01305">
    <property type="entry name" value="MOAA_NIFB_PQQE"/>
    <property type="match status" value="1"/>
</dbReference>
<dbReference type="AlphaFoldDB" id="A0A251X3I0"/>
<evidence type="ECO:0000256" key="2">
    <source>
        <dbReference type="ARBA" id="ARBA00022485"/>
    </source>
</evidence>
<keyword evidence="5" id="KW-0560">Oxidoreductase</keyword>
<dbReference type="Gene3D" id="3.20.20.70">
    <property type="entry name" value="Aldolase class I"/>
    <property type="match status" value="1"/>
</dbReference>
<dbReference type="GO" id="GO:0016491">
    <property type="term" value="F:oxidoreductase activity"/>
    <property type="evidence" value="ECO:0007669"/>
    <property type="project" value="UniProtKB-KW"/>
</dbReference>
<dbReference type="EMBL" id="MSLT01000023">
    <property type="protein sequence ID" value="OUD12053.1"/>
    <property type="molecule type" value="Genomic_DNA"/>
</dbReference>
<evidence type="ECO:0000256" key="1">
    <source>
        <dbReference type="ARBA" id="ARBA00001966"/>
    </source>
</evidence>
<protein>
    <recommendedName>
        <fullName evidence="12">Radical SAM protein</fullName>
    </recommendedName>
</protein>
<dbReference type="Proteomes" id="UP000194798">
    <property type="component" value="Unassembled WGS sequence"/>
</dbReference>
<dbReference type="InterPro" id="IPR034391">
    <property type="entry name" value="AdoMet-like_SPASM_containing"/>
</dbReference>
<feature type="domain" description="4Fe4S-binding SPASM" evidence="9">
    <location>
        <begin position="240"/>
        <end position="305"/>
    </location>
</feature>
<dbReference type="Pfam" id="PF13186">
    <property type="entry name" value="SPASM"/>
    <property type="match status" value="1"/>
</dbReference>
<accession>A0A251X3I0</accession>
<dbReference type="InterPro" id="IPR023885">
    <property type="entry name" value="4Fe4S-binding_SPASM_dom"/>
</dbReference>
<evidence type="ECO:0000313" key="11">
    <source>
        <dbReference type="Proteomes" id="UP000194798"/>
    </source>
</evidence>
<reference evidence="10 11" key="1">
    <citation type="submission" date="2016-12" db="EMBL/GenBank/DDBJ databases">
        <title>Thioflexothrix psekupsii D3 genome sequencing and assembly.</title>
        <authorList>
            <person name="Fomenkov A."/>
            <person name="Vincze T."/>
            <person name="Grabovich M."/>
            <person name="Anton B.P."/>
            <person name="Dubinina G."/>
            <person name="Orlova M."/>
            <person name="Belousova E."/>
            <person name="Roberts R.J."/>
        </authorList>
    </citation>
    <scope>NUCLEOTIDE SEQUENCE [LARGE SCALE GENOMIC DNA]</scope>
    <source>
        <strain evidence="10">D3</strain>
    </source>
</reference>
<dbReference type="InterPro" id="IPR007197">
    <property type="entry name" value="rSAM"/>
</dbReference>
<dbReference type="SFLD" id="SFLDG01387">
    <property type="entry name" value="BtrN-like_SPASM_domain_contain"/>
    <property type="match status" value="1"/>
</dbReference>
<name>A0A251X3I0_9GAMM</name>
<dbReference type="PANTHER" id="PTHR11228:SF7">
    <property type="entry name" value="PQQA PEPTIDE CYCLASE"/>
    <property type="match status" value="1"/>
</dbReference>
<keyword evidence="11" id="KW-1185">Reference proteome</keyword>
<evidence type="ECO:0000256" key="6">
    <source>
        <dbReference type="ARBA" id="ARBA00023004"/>
    </source>
</evidence>
<evidence type="ECO:0008006" key="12">
    <source>
        <dbReference type="Google" id="ProtNLM"/>
    </source>
</evidence>
<keyword evidence="2" id="KW-0004">4Fe-4S</keyword>
<keyword evidence="6" id="KW-0408">Iron</keyword>
<dbReference type="PANTHER" id="PTHR11228">
    <property type="entry name" value="RADICAL SAM DOMAIN PROTEIN"/>
    <property type="match status" value="1"/>
</dbReference>
<dbReference type="SFLD" id="SFLDG01067">
    <property type="entry name" value="SPASM/twitch_domain_containing"/>
    <property type="match status" value="1"/>
</dbReference>
<keyword evidence="7" id="KW-0411">Iron-sulfur</keyword>
<dbReference type="InterPro" id="IPR000385">
    <property type="entry name" value="MoaA_NifB_PqqE_Fe-S-bd_CS"/>
</dbReference>
<dbReference type="RefSeq" id="WP_086488967.1">
    <property type="nucleotide sequence ID" value="NZ_MSLT01000023.1"/>
</dbReference>
<dbReference type="InterPro" id="IPR013785">
    <property type="entry name" value="Aldolase_TIM"/>
</dbReference>
<dbReference type="InterPro" id="IPR050377">
    <property type="entry name" value="Radical_SAM_PqqE_MftC-like"/>
</dbReference>
<dbReference type="SFLD" id="SFLDS00029">
    <property type="entry name" value="Radical_SAM"/>
    <property type="match status" value="1"/>
</dbReference>
<evidence type="ECO:0000256" key="5">
    <source>
        <dbReference type="ARBA" id="ARBA00023002"/>
    </source>
</evidence>
<evidence type="ECO:0000256" key="4">
    <source>
        <dbReference type="ARBA" id="ARBA00022723"/>
    </source>
</evidence>
<organism evidence="10 11">
    <name type="scientific">Thioflexithrix psekupsensis</name>
    <dbReference type="NCBI Taxonomy" id="1570016"/>
    <lineage>
        <taxon>Bacteria</taxon>
        <taxon>Pseudomonadati</taxon>
        <taxon>Pseudomonadota</taxon>
        <taxon>Gammaproteobacteria</taxon>
        <taxon>Thiotrichales</taxon>
        <taxon>Thioflexithrix</taxon>
    </lineage>
</organism>
<dbReference type="Pfam" id="PF04055">
    <property type="entry name" value="Radical_SAM"/>
    <property type="match status" value="1"/>
</dbReference>
<proteinExistence type="predicted"/>
<dbReference type="OrthoDB" id="7690664at2"/>
<evidence type="ECO:0000259" key="9">
    <source>
        <dbReference type="Pfam" id="PF13186"/>
    </source>
</evidence>
<keyword evidence="4" id="KW-0479">Metal-binding</keyword>
<dbReference type="InterPro" id="IPR058240">
    <property type="entry name" value="rSAM_sf"/>
</dbReference>
<dbReference type="SUPFAM" id="SSF102114">
    <property type="entry name" value="Radical SAM enzymes"/>
    <property type="match status" value="1"/>
</dbReference>
<gene>
    <name evidence="10" type="ORF">TPSD3_13020</name>
</gene>
<comment type="cofactor">
    <cofactor evidence="1">
        <name>[4Fe-4S] cluster</name>
        <dbReference type="ChEBI" id="CHEBI:49883"/>
    </cofactor>
</comment>
<comment type="caution">
    <text evidence="10">The sequence shown here is derived from an EMBL/GenBank/DDBJ whole genome shotgun (WGS) entry which is preliminary data.</text>
</comment>
<evidence type="ECO:0000259" key="8">
    <source>
        <dbReference type="Pfam" id="PF04055"/>
    </source>
</evidence>